<keyword evidence="6" id="KW-1185">Reference proteome</keyword>
<dbReference type="SMART" id="SM00225">
    <property type="entry name" value="BTB"/>
    <property type="match status" value="1"/>
</dbReference>
<dbReference type="InterPro" id="IPR045763">
    <property type="entry name" value="KCTD11/21_C"/>
</dbReference>
<evidence type="ECO:0000313" key="6">
    <source>
        <dbReference type="Proteomes" id="UP001066276"/>
    </source>
</evidence>
<proteinExistence type="predicted"/>
<dbReference type="GO" id="GO:0045666">
    <property type="term" value="P:positive regulation of neuron differentiation"/>
    <property type="evidence" value="ECO:0007669"/>
    <property type="project" value="TreeGrafter"/>
</dbReference>
<evidence type="ECO:0000256" key="2">
    <source>
        <dbReference type="ARBA" id="ARBA00022604"/>
    </source>
</evidence>
<feature type="domain" description="BTB" evidence="4">
    <location>
        <begin position="15"/>
        <end position="116"/>
    </location>
</feature>
<evidence type="ECO:0000256" key="3">
    <source>
        <dbReference type="ARBA" id="ARBA00022786"/>
    </source>
</evidence>
<keyword evidence="3" id="KW-0833">Ubl conjugation pathway</keyword>
<protein>
    <recommendedName>
        <fullName evidence="4">BTB domain-containing protein</fullName>
    </recommendedName>
</protein>
<dbReference type="PANTHER" id="PTHR14499">
    <property type="entry name" value="POTASSIUM CHANNEL TETRAMERIZATION DOMAIN-CONTAINING"/>
    <property type="match status" value="1"/>
</dbReference>
<dbReference type="PANTHER" id="PTHR14499:SF7">
    <property type="entry name" value="BTB_POZ DOMAIN-CONTAINING PROTEIN KCTD11"/>
    <property type="match status" value="1"/>
</dbReference>
<organism evidence="5 6">
    <name type="scientific">Pleurodeles waltl</name>
    <name type="common">Iberian ribbed newt</name>
    <dbReference type="NCBI Taxonomy" id="8319"/>
    <lineage>
        <taxon>Eukaryota</taxon>
        <taxon>Metazoa</taxon>
        <taxon>Chordata</taxon>
        <taxon>Craniata</taxon>
        <taxon>Vertebrata</taxon>
        <taxon>Euteleostomi</taxon>
        <taxon>Amphibia</taxon>
        <taxon>Batrachia</taxon>
        <taxon>Caudata</taxon>
        <taxon>Salamandroidea</taxon>
        <taxon>Salamandridae</taxon>
        <taxon>Pleurodelinae</taxon>
        <taxon>Pleurodeles</taxon>
    </lineage>
</organism>
<evidence type="ECO:0000259" key="4">
    <source>
        <dbReference type="SMART" id="SM00225"/>
    </source>
</evidence>
<comment type="pathway">
    <text evidence="1">Protein modification; protein ubiquitination.</text>
</comment>
<dbReference type="Pfam" id="PF02214">
    <property type="entry name" value="BTB_2"/>
    <property type="match status" value="1"/>
</dbReference>
<dbReference type="InterPro" id="IPR011333">
    <property type="entry name" value="SKP1/BTB/POZ_sf"/>
</dbReference>
<dbReference type="Gene3D" id="3.30.710.10">
    <property type="entry name" value="Potassium Channel Kv1.1, Chain A"/>
    <property type="match status" value="1"/>
</dbReference>
<dbReference type="Pfam" id="PF19329">
    <property type="entry name" value="KCTD11_21_C"/>
    <property type="match status" value="1"/>
</dbReference>
<evidence type="ECO:0000313" key="5">
    <source>
        <dbReference type="EMBL" id="KAJ1080067.1"/>
    </source>
</evidence>
<dbReference type="InterPro" id="IPR003131">
    <property type="entry name" value="T1-type_BTB"/>
</dbReference>
<dbReference type="SUPFAM" id="SSF54695">
    <property type="entry name" value="POZ domain"/>
    <property type="match status" value="1"/>
</dbReference>
<evidence type="ECO:0000256" key="1">
    <source>
        <dbReference type="ARBA" id="ARBA00004906"/>
    </source>
</evidence>
<dbReference type="InterPro" id="IPR000210">
    <property type="entry name" value="BTB/POZ_dom"/>
</dbReference>
<gene>
    <name evidence="5" type="ORF">NDU88_000289</name>
</gene>
<dbReference type="EMBL" id="JANPWB010000016">
    <property type="protein sequence ID" value="KAJ1080067.1"/>
    <property type="molecule type" value="Genomic_DNA"/>
</dbReference>
<keyword evidence="2" id="KW-0341">Growth regulation</keyword>
<dbReference type="AlphaFoldDB" id="A0AAV7KMI9"/>
<accession>A0AAV7KMI9</accession>
<comment type="caution">
    <text evidence="5">The sequence shown here is derived from an EMBL/GenBank/DDBJ whole genome shotgun (WGS) entry which is preliminary data.</text>
</comment>
<reference evidence="5" key="1">
    <citation type="journal article" date="2022" name="bioRxiv">
        <title>Sequencing and chromosome-scale assembly of the giantPleurodeles waltlgenome.</title>
        <authorList>
            <person name="Brown T."/>
            <person name="Elewa A."/>
            <person name="Iarovenko S."/>
            <person name="Subramanian E."/>
            <person name="Araus A.J."/>
            <person name="Petzold A."/>
            <person name="Susuki M."/>
            <person name="Suzuki K.-i.T."/>
            <person name="Hayashi T."/>
            <person name="Toyoda A."/>
            <person name="Oliveira C."/>
            <person name="Osipova E."/>
            <person name="Leigh N.D."/>
            <person name="Simon A."/>
            <person name="Yun M.H."/>
        </authorList>
    </citation>
    <scope>NUCLEOTIDE SEQUENCE</scope>
    <source>
        <strain evidence="5">20211129_DDA</strain>
        <tissue evidence="5">Liver</tissue>
    </source>
</reference>
<sequence length="271" mass="31146">MRDLDPDKKGVPFGGPVTLNVGGKHYSTTLETLTRFPDSMLGAMFRGPWAAQRDASGAFFIDRDGKVFRHVLNFLRFHRLDLPEGYRELALLEREADFYQIRPLMEEVRQRREEERASASNAILHVDLECQERLLHFTLRKGSQNYDLSTCHLRAFTANLFCTDPGFLRLMVDRLQPGTPQDTPALHPEEARDHHLRLEWAPRPDSLPDSEYLKQKLRPLRSAPDGHELTCGGDFVEEVLKAALSQGFRIDAIFPDPEDILNSRSLRFVRH</sequence>
<dbReference type="GO" id="GO:0051260">
    <property type="term" value="P:protein homooligomerization"/>
    <property type="evidence" value="ECO:0007669"/>
    <property type="project" value="InterPro"/>
</dbReference>
<name>A0AAV7KMI9_PLEWA</name>
<dbReference type="Proteomes" id="UP001066276">
    <property type="component" value="Chromosome 12"/>
</dbReference>